<dbReference type="Gene3D" id="1.10.10.10">
    <property type="entry name" value="Winged helix-like DNA-binding domain superfamily/Winged helix DNA-binding domain"/>
    <property type="match status" value="1"/>
</dbReference>
<dbReference type="InterPro" id="IPR036390">
    <property type="entry name" value="WH_DNA-bd_sf"/>
</dbReference>
<dbReference type="InterPro" id="IPR036388">
    <property type="entry name" value="WH-like_DNA-bd_sf"/>
</dbReference>
<dbReference type="RefSeq" id="WP_147655763.1">
    <property type="nucleotide sequence ID" value="NZ_BMFM01000001.1"/>
</dbReference>
<dbReference type="SUPFAM" id="SSF46785">
    <property type="entry name" value="Winged helix' DNA-binding domain"/>
    <property type="match status" value="1"/>
</dbReference>
<keyword evidence="5" id="KW-1185">Reference proteome</keyword>
<name>A0A5B9DMN1_9HYPH</name>
<dbReference type="PANTHER" id="PTHR43132">
    <property type="entry name" value="ARSENICAL RESISTANCE OPERON REPRESSOR ARSR-RELATED"/>
    <property type="match status" value="1"/>
</dbReference>
<dbReference type="InterPro" id="IPR001845">
    <property type="entry name" value="HTH_ArsR_DNA-bd_dom"/>
</dbReference>
<evidence type="ECO:0000313" key="4">
    <source>
        <dbReference type="EMBL" id="QEE20242.1"/>
    </source>
</evidence>
<keyword evidence="1" id="KW-0805">Transcription regulation</keyword>
<protein>
    <submittedName>
        <fullName evidence="4">Helix-turn-helix transcriptional regulator</fullName>
    </submittedName>
</protein>
<evidence type="ECO:0000313" key="5">
    <source>
        <dbReference type="Proteomes" id="UP000321062"/>
    </source>
</evidence>
<reference evidence="4 5" key="1">
    <citation type="journal article" date="2015" name="Int. J. Syst. Evol. Microbiol.">
        <title>Youhaiella tibetensis gen. nov., sp. nov., isolated from subsurface sediment.</title>
        <authorList>
            <person name="Wang Y.X."/>
            <person name="Huang F.Q."/>
            <person name="Nogi Y."/>
            <person name="Pang S.J."/>
            <person name="Wang P.K."/>
            <person name="Lv J."/>
        </authorList>
    </citation>
    <scope>NUCLEOTIDE SEQUENCE [LARGE SCALE GENOMIC DNA]</scope>
    <source>
        <strain evidence="5">fig4</strain>
    </source>
</reference>
<dbReference type="Pfam" id="PF12840">
    <property type="entry name" value="HTH_20"/>
    <property type="match status" value="1"/>
</dbReference>
<organism evidence="4 5">
    <name type="scientific">Paradevosia tibetensis</name>
    <dbReference type="NCBI Taxonomy" id="1447062"/>
    <lineage>
        <taxon>Bacteria</taxon>
        <taxon>Pseudomonadati</taxon>
        <taxon>Pseudomonadota</taxon>
        <taxon>Alphaproteobacteria</taxon>
        <taxon>Hyphomicrobiales</taxon>
        <taxon>Devosiaceae</taxon>
        <taxon>Paradevosia</taxon>
    </lineage>
</organism>
<keyword evidence="3" id="KW-0804">Transcription</keyword>
<dbReference type="AlphaFoldDB" id="A0A5B9DMN1"/>
<dbReference type="InterPro" id="IPR051011">
    <property type="entry name" value="Metal_resp_trans_reg"/>
</dbReference>
<sequence>METQNAVESLSALAQPTRLEVFRLLASKGEEGIAAGQLADALGVPQNTMSSHLATLARAGLVNGERQSRSIIYRADLAAFRELMLFMLSDCCNGHPEVCAPVLDQLNATCRPGSDCC</sequence>
<evidence type="ECO:0000256" key="2">
    <source>
        <dbReference type="ARBA" id="ARBA00023125"/>
    </source>
</evidence>
<dbReference type="CDD" id="cd00090">
    <property type="entry name" value="HTH_ARSR"/>
    <property type="match status" value="1"/>
</dbReference>
<dbReference type="NCBIfam" id="NF033788">
    <property type="entry name" value="HTH_metalloreg"/>
    <property type="match status" value="1"/>
</dbReference>
<evidence type="ECO:0000256" key="3">
    <source>
        <dbReference type="ARBA" id="ARBA00023163"/>
    </source>
</evidence>
<dbReference type="SMART" id="SM00418">
    <property type="entry name" value="HTH_ARSR"/>
    <property type="match status" value="1"/>
</dbReference>
<dbReference type="PANTHER" id="PTHR43132:SF2">
    <property type="entry name" value="ARSENICAL RESISTANCE OPERON REPRESSOR ARSR-RELATED"/>
    <property type="match status" value="1"/>
</dbReference>
<dbReference type="GO" id="GO:0003700">
    <property type="term" value="F:DNA-binding transcription factor activity"/>
    <property type="evidence" value="ECO:0007669"/>
    <property type="project" value="InterPro"/>
</dbReference>
<dbReference type="EMBL" id="CP041690">
    <property type="protein sequence ID" value="QEE20242.1"/>
    <property type="molecule type" value="Genomic_DNA"/>
</dbReference>
<dbReference type="OrthoDB" id="9804742at2"/>
<dbReference type="PRINTS" id="PR00778">
    <property type="entry name" value="HTHARSR"/>
</dbReference>
<keyword evidence="2" id="KW-0238">DNA-binding</keyword>
<proteinExistence type="predicted"/>
<accession>A0A5B9DMN1</accession>
<gene>
    <name evidence="4" type="ORF">FNA67_08660</name>
</gene>
<dbReference type="PROSITE" id="PS50987">
    <property type="entry name" value="HTH_ARSR_2"/>
    <property type="match status" value="1"/>
</dbReference>
<evidence type="ECO:0000256" key="1">
    <source>
        <dbReference type="ARBA" id="ARBA00023015"/>
    </source>
</evidence>
<dbReference type="Proteomes" id="UP000321062">
    <property type="component" value="Chromosome"/>
</dbReference>
<dbReference type="KEGG" id="yti:FNA67_08660"/>
<dbReference type="GO" id="GO:0003677">
    <property type="term" value="F:DNA binding"/>
    <property type="evidence" value="ECO:0007669"/>
    <property type="project" value="UniProtKB-KW"/>
</dbReference>
<dbReference type="InterPro" id="IPR011991">
    <property type="entry name" value="ArsR-like_HTH"/>
</dbReference>